<dbReference type="PROSITE" id="PS51704">
    <property type="entry name" value="GP_PDE"/>
    <property type="match status" value="1"/>
</dbReference>
<dbReference type="GO" id="GO:0006644">
    <property type="term" value="P:phospholipid metabolic process"/>
    <property type="evidence" value="ECO:0007669"/>
    <property type="project" value="TreeGrafter"/>
</dbReference>
<dbReference type="PROSITE" id="PS51257">
    <property type="entry name" value="PROKAR_LIPOPROTEIN"/>
    <property type="match status" value="1"/>
</dbReference>
<dbReference type="EMBL" id="MSCN01000001">
    <property type="protein sequence ID" value="PQJ79111.1"/>
    <property type="molecule type" value="Genomic_DNA"/>
</dbReference>
<name>A0A2S7WPA4_9FLAO</name>
<dbReference type="PANTHER" id="PTHR46320">
    <property type="entry name" value="GLYCEROPHOSPHODIESTER PHOSPHODIESTERASE 1"/>
    <property type="match status" value="1"/>
</dbReference>
<sequence>MISRKYISSSKRKIYFISLTLFFISCEKKGEATSQIPEAIESIYVVDKIRERAKNQILVCAHRAYHKFVPENSLASVQQAIDAKIDVVEIDVNTTKDGILVLMHDNSIDRTTNGKGWISDFTFAELQQLFLIKDGEITTHKIPTLNEVLSIAKGKIILNLDIKRVDVAKLYQQLKINKMQNEVFSYIWDKRKIEKILNIDSTYAVLPEVSNKIEMEYYLKNVTSKLQHLNEKSFSSENMTWAKNNGILTFMNILWKPDEEFIQNNTKKVDQIIALKPTIIQTDHPKKVLDYLKSKNLHD</sequence>
<keyword evidence="3" id="KW-1185">Reference proteome</keyword>
<organism evidence="2 3">
    <name type="scientific">Polaribacter porphyrae</name>
    <dbReference type="NCBI Taxonomy" id="1137780"/>
    <lineage>
        <taxon>Bacteria</taxon>
        <taxon>Pseudomonadati</taxon>
        <taxon>Bacteroidota</taxon>
        <taxon>Flavobacteriia</taxon>
        <taxon>Flavobacteriales</taxon>
        <taxon>Flavobacteriaceae</taxon>
    </lineage>
</organism>
<feature type="domain" description="GP-PDE" evidence="1">
    <location>
        <begin position="57"/>
        <end position="292"/>
    </location>
</feature>
<evidence type="ECO:0000259" key="1">
    <source>
        <dbReference type="PROSITE" id="PS51704"/>
    </source>
</evidence>
<dbReference type="Pfam" id="PF03009">
    <property type="entry name" value="GDPD"/>
    <property type="match status" value="1"/>
</dbReference>
<dbReference type="SUPFAM" id="SSF51695">
    <property type="entry name" value="PLC-like phosphodiesterases"/>
    <property type="match status" value="1"/>
</dbReference>
<dbReference type="GO" id="GO:0005886">
    <property type="term" value="C:plasma membrane"/>
    <property type="evidence" value="ECO:0007669"/>
    <property type="project" value="TreeGrafter"/>
</dbReference>
<dbReference type="RefSeq" id="WP_105015714.1">
    <property type="nucleotide sequence ID" value="NZ_MSCN01000001.1"/>
</dbReference>
<dbReference type="CDD" id="cd08566">
    <property type="entry name" value="GDPD_AtGDE_like"/>
    <property type="match status" value="1"/>
</dbReference>
<dbReference type="PANTHER" id="PTHR46320:SF1">
    <property type="entry name" value="GLYCEROPHOSPHODIESTER PHOSPHODIESTERASE 1"/>
    <property type="match status" value="1"/>
</dbReference>
<dbReference type="Proteomes" id="UP000238882">
    <property type="component" value="Unassembled WGS sequence"/>
</dbReference>
<dbReference type="InterPro" id="IPR017946">
    <property type="entry name" value="PLC-like_Pdiesterase_TIM-brl"/>
</dbReference>
<dbReference type="OrthoDB" id="384721at2"/>
<comment type="caution">
    <text evidence="2">The sequence shown here is derived from an EMBL/GenBank/DDBJ whole genome shotgun (WGS) entry which is preliminary data.</text>
</comment>
<dbReference type="InterPro" id="IPR030395">
    <property type="entry name" value="GP_PDE_dom"/>
</dbReference>
<reference evidence="2 3" key="1">
    <citation type="submission" date="2016-12" db="EMBL/GenBank/DDBJ databases">
        <title>Trade-off between light-utilization and light-protection in marine flavobacteria.</title>
        <authorList>
            <person name="Kumagai Y."/>
            <person name="Yoshizawa S."/>
            <person name="Kogure K."/>
            <person name="Iwasaki W."/>
        </authorList>
    </citation>
    <scope>NUCLEOTIDE SEQUENCE [LARGE SCALE GENOMIC DNA]</scope>
    <source>
        <strain evidence="2 3">NBRC 108759</strain>
    </source>
</reference>
<gene>
    <name evidence="2" type="ORF">BTO18_07985</name>
</gene>
<evidence type="ECO:0000313" key="2">
    <source>
        <dbReference type="EMBL" id="PQJ79111.1"/>
    </source>
</evidence>
<accession>A0A2S7WPA4</accession>
<dbReference type="GO" id="GO:0070291">
    <property type="term" value="P:N-acylethanolamine metabolic process"/>
    <property type="evidence" value="ECO:0007669"/>
    <property type="project" value="TreeGrafter"/>
</dbReference>
<dbReference type="Gene3D" id="3.20.20.190">
    <property type="entry name" value="Phosphatidylinositol (PI) phosphodiesterase"/>
    <property type="match status" value="1"/>
</dbReference>
<protein>
    <recommendedName>
        <fullName evidence="1">GP-PDE domain-containing protein</fullName>
    </recommendedName>
</protein>
<proteinExistence type="predicted"/>
<dbReference type="AlphaFoldDB" id="A0A2S7WPA4"/>
<dbReference type="GO" id="GO:0006580">
    <property type="term" value="P:ethanolamine metabolic process"/>
    <property type="evidence" value="ECO:0007669"/>
    <property type="project" value="TreeGrafter"/>
</dbReference>
<evidence type="ECO:0000313" key="3">
    <source>
        <dbReference type="Proteomes" id="UP000238882"/>
    </source>
</evidence>
<dbReference type="GO" id="GO:0008889">
    <property type="term" value="F:glycerophosphodiester phosphodiesterase activity"/>
    <property type="evidence" value="ECO:0007669"/>
    <property type="project" value="TreeGrafter"/>
</dbReference>